<dbReference type="GO" id="GO:0003924">
    <property type="term" value="F:GTPase activity"/>
    <property type="evidence" value="ECO:0007669"/>
    <property type="project" value="InterPro"/>
</dbReference>
<feature type="domain" description="SRP54-type proteins GTP-binding" evidence="9">
    <location>
        <begin position="623"/>
        <end position="636"/>
    </location>
</feature>
<feature type="compositionally biased region" description="Polar residues" evidence="8">
    <location>
        <begin position="276"/>
        <end position="291"/>
    </location>
</feature>
<dbReference type="Pfam" id="PF00448">
    <property type="entry name" value="SRP54"/>
    <property type="match status" value="1"/>
</dbReference>
<dbReference type="SUPFAM" id="SSF47364">
    <property type="entry name" value="Domain of the SRP/SRP receptor G-proteins"/>
    <property type="match status" value="1"/>
</dbReference>
<protein>
    <submittedName>
        <fullName evidence="10">SRP receptor subunit alpha</fullName>
    </submittedName>
</protein>
<dbReference type="Proteomes" id="UP000694395">
    <property type="component" value="Chromosome 24"/>
</dbReference>
<dbReference type="PROSITE" id="PS00300">
    <property type="entry name" value="SRP54"/>
    <property type="match status" value="1"/>
</dbReference>
<keyword evidence="11" id="KW-1185">Reference proteome</keyword>
<dbReference type="AlphaFoldDB" id="A0A8C7TPJ3"/>
<keyword evidence="7" id="KW-0675">Receptor</keyword>
<comment type="subcellular location">
    <subcellularLocation>
        <location evidence="1">Endoplasmic reticulum membrane</location>
        <topology evidence="1">Peripheral membrane protein</topology>
        <orientation evidence="1">Cytoplasmic side</orientation>
    </subcellularLocation>
</comment>
<dbReference type="GO" id="GO:0005785">
    <property type="term" value="C:signal recognition particle receptor complex"/>
    <property type="evidence" value="ECO:0007669"/>
    <property type="project" value="InterPro"/>
</dbReference>
<dbReference type="Ensembl" id="ENSOMYT00000094267.2">
    <property type="protein sequence ID" value="ENSOMYP00000086515.2"/>
    <property type="gene ID" value="ENSOMYG00000040019.2"/>
</dbReference>
<feature type="compositionally biased region" description="Low complexity" evidence="8">
    <location>
        <begin position="292"/>
        <end position="301"/>
    </location>
</feature>
<keyword evidence="6" id="KW-0472">Membrane</keyword>
<feature type="compositionally biased region" description="Polar residues" evidence="8">
    <location>
        <begin position="158"/>
        <end position="172"/>
    </location>
</feature>
<evidence type="ECO:0000256" key="8">
    <source>
        <dbReference type="SAM" id="MobiDB-lite"/>
    </source>
</evidence>
<feature type="compositionally biased region" description="Basic and acidic residues" evidence="8">
    <location>
        <begin position="179"/>
        <end position="200"/>
    </location>
</feature>
<dbReference type="Pfam" id="PF04086">
    <property type="entry name" value="SRP-alpha_N"/>
    <property type="match status" value="1"/>
</dbReference>
<evidence type="ECO:0000256" key="3">
    <source>
        <dbReference type="ARBA" id="ARBA00022741"/>
    </source>
</evidence>
<dbReference type="FunFam" id="3.30.450.60:FF:000024">
    <property type="entry name" value="signal recognition particle receptor subunit alpha isoform X2"/>
    <property type="match status" value="1"/>
</dbReference>
<comment type="similarity">
    <text evidence="2">Belongs to the GTP-binding SRP family.</text>
</comment>
<dbReference type="InterPro" id="IPR007222">
    <property type="entry name" value="Sig_recog_particle_rcpt_asu_N"/>
</dbReference>
<feature type="compositionally biased region" description="Basic and acidic residues" evidence="8">
    <location>
        <begin position="260"/>
        <end position="272"/>
    </location>
</feature>
<dbReference type="GO" id="GO:0006614">
    <property type="term" value="P:SRP-dependent cotranslational protein targeting to membrane"/>
    <property type="evidence" value="ECO:0007669"/>
    <property type="project" value="InterPro"/>
</dbReference>
<feature type="region of interest" description="Disordered" evidence="8">
    <location>
        <begin position="246"/>
        <end position="301"/>
    </location>
</feature>
<evidence type="ECO:0000256" key="1">
    <source>
        <dbReference type="ARBA" id="ARBA00004397"/>
    </source>
</evidence>
<reference evidence="10" key="1">
    <citation type="submission" date="2020-07" db="EMBL/GenBank/DDBJ databases">
        <title>A long reads based de novo assembly of the rainbow trout Arlee double haploid line genome.</title>
        <authorList>
            <person name="Gao G."/>
            <person name="Palti Y."/>
        </authorList>
    </citation>
    <scope>NUCLEOTIDE SEQUENCE [LARGE SCALE GENOMIC DNA]</scope>
</reference>
<name>A0A8C7TPJ3_ONCMY</name>
<dbReference type="FunFam" id="1.20.120.140:FF:000004">
    <property type="entry name" value="Signal recognition particle receptor subunit alpha"/>
    <property type="match status" value="1"/>
</dbReference>
<dbReference type="PANTHER" id="PTHR43134:SF1">
    <property type="entry name" value="SIGNAL RECOGNITION PARTICLE RECEPTOR SUBUNIT ALPHA"/>
    <property type="match status" value="1"/>
</dbReference>
<dbReference type="Gene3D" id="3.30.450.60">
    <property type="match status" value="1"/>
</dbReference>
<evidence type="ECO:0000256" key="5">
    <source>
        <dbReference type="ARBA" id="ARBA00023134"/>
    </source>
</evidence>
<keyword evidence="5" id="KW-0342">GTP-binding</keyword>
<dbReference type="InterPro" id="IPR003593">
    <property type="entry name" value="AAA+_ATPase"/>
</dbReference>
<dbReference type="CDD" id="cd14826">
    <property type="entry name" value="SR_alpha_SRX"/>
    <property type="match status" value="1"/>
</dbReference>
<evidence type="ECO:0000313" key="10">
    <source>
        <dbReference type="Ensembl" id="ENSOMYP00000086515.2"/>
    </source>
</evidence>
<dbReference type="GO" id="GO:0006886">
    <property type="term" value="P:intracellular protein transport"/>
    <property type="evidence" value="ECO:0007669"/>
    <property type="project" value="InterPro"/>
</dbReference>
<keyword evidence="4" id="KW-0256">Endoplasmic reticulum</keyword>
<dbReference type="InterPro" id="IPR042101">
    <property type="entry name" value="SRP54_N_sf"/>
</dbReference>
<keyword evidence="3" id="KW-0547">Nucleotide-binding</keyword>
<dbReference type="CDD" id="cd17876">
    <property type="entry name" value="SRalpha_C"/>
    <property type="match status" value="1"/>
</dbReference>
<feature type="compositionally biased region" description="Polar residues" evidence="8">
    <location>
        <begin position="216"/>
        <end position="230"/>
    </location>
</feature>
<feature type="region of interest" description="Disordered" evidence="8">
    <location>
        <begin position="150"/>
        <end position="233"/>
    </location>
</feature>
<dbReference type="InterPro" id="IPR027417">
    <property type="entry name" value="P-loop_NTPase"/>
</dbReference>
<sequence>MRHIGFCFLYVGILSRVRGVKMLDFFTIFSKGGIVLWCFQGTGVTESFTGPVNALIRSVILQERSGNNSYSHDALSLKYKLDNEFELVFVVGFQKILTLTYVDKFIDDVQLHFRDRYKNELEQKGALALLNSHFAFEDDFKMLLREAEESSKARGPTSMRSFNASLKSQKTVKSMIETKGGDKGKEQGGKKNKNAKKEGKAPAAEPVKGEKAKAPTSAQKTEENGNQGLTQEEIIQKKREEFIRKRMGAPVEKPSKSPKPVKEKPKGKEKRVWTLGGSSTKELDYSQSNGNGAHAAGDQGLDAQADPGDLLAVDYDVLFKMFLSPKKGAFGGMFGMLKGLVGSKSLSQEDMEPVLDKMRDHLIAKNVAAEIASQLCDSVAKKLEGKVMGTFTTVASTVKGALQDSLVQILQPKRRVDILRDVLEARSQRRPFVITFCGVNGVGKSTNLAKISFWLIENGFTVLIAACDTFRAGAVEQLRTHQRRLNSLHPPQDHGGRPIVQLYEKGYGKDAAGIAMEAIAYARNQAFDVVLVDTAGRMQDNTPLMTALAKLIAVNMPDLVLFVGEALVGNEAVDQLVKFNQALADHSMSDKPRLIDGIVLTKFDTIDDKVGAAISMTYITGQPIVFVGTGQTYNDLRSLNARAVVGALMKA</sequence>
<proteinExistence type="inferred from homology"/>
<gene>
    <name evidence="10" type="primary">LOC110504039</name>
</gene>
<evidence type="ECO:0000256" key="2">
    <source>
        <dbReference type="ARBA" id="ARBA00008531"/>
    </source>
</evidence>
<dbReference type="InterPro" id="IPR036225">
    <property type="entry name" value="SRP/SRP_N"/>
</dbReference>
<dbReference type="SMART" id="SM00962">
    <property type="entry name" value="SRP54"/>
    <property type="match status" value="1"/>
</dbReference>
<evidence type="ECO:0000256" key="6">
    <source>
        <dbReference type="ARBA" id="ARBA00023136"/>
    </source>
</evidence>
<organism evidence="10 11">
    <name type="scientific">Oncorhynchus mykiss</name>
    <name type="common">Rainbow trout</name>
    <name type="synonym">Salmo gairdneri</name>
    <dbReference type="NCBI Taxonomy" id="8022"/>
    <lineage>
        <taxon>Eukaryota</taxon>
        <taxon>Metazoa</taxon>
        <taxon>Chordata</taxon>
        <taxon>Craniata</taxon>
        <taxon>Vertebrata</taxon>
        <taxon>Euteleostomi</taxon>
        <taxon>Actinopterygii</taxon>
        <taxon>Neopterygii</taxon>
        <taxon>Teleostei</taxon>
        <taxon>Protacanthopterygii</taxon>
        <taxon>Salmoniformes</taxon>
        <taxon>Salmonidae</taxon>
        <taxon>Salmoninae</taxon>
        <taxon>Oncorhynchus</taxon>
    </lineage>
</organism>
<reference evidence="10" key="3">
    <citation type="submission" date="2025-09" db="UniProtKB">
        <authorList>
            <consortium name="Ensembl"/>
        </authorList>
    </citation>
    <scope>IDENTIFICATION</scope>
</reference>
<dbReference type="SMART" id="SM00963">
    <property type="entry name" value="SRP54_N"/>
    <property type="match status" value="1"/>
</dbReference>
<dbReference type="InterPro" id="IPR000897">
    <property type="entry name" value="SRP54_GTPase_dom"/>
</dbReference>
<dbReference type="Gene3D" id="1.20.120.140">
    <property type="entry name" value="Signal recognition particle SRP54, nucleotide-binding domain"/>
    <property type="match status" value="1"/>
</dbReference>
<dbReference type="SUPFAM" id="SSF52540">
    <property type="entry name" value="P-loop containing nucleoside triphosphate hydrolases"/>
    <property type="match status" value="1"/>
</dbReference>
<dbReference type="SUPFAM" id="SSF64356">
    <property type="entry name" value="SNARE-like"/>
    <property type="match status" value="1"/>
</dbReference>
<dbReference type="FunFam" id="3.40.50.300:FF:000188">
    <property type="entry name" value="signal recognition particle receptor subunit alpha"/>
    <property type="match status" value="1"/>
</dbReference>
<evidence type="ECO:0000313" key="11">
    <source>
        <dbReference type="Proteomes" id="UP000694395"/>
    </source>
</evidence>
<dbReference type="SMART" id="SM00382">
    <property type="entry name" value="AAA"/>
    <property type="match status" value="1"/>
</dbReference>
<accession>A0A8C7TPJ3</accession>
<dbReference type="InterPro" id="IPR013822">
    <property type="entry name" value="Signal_recog_particl_SRP54_hlx"/>
</dbReference>
<reference evidence="10" key="2">
    <citation type="submission" date="2025-08" db="UniProtKB">
        <authorList>
            <consortium name="Ensembl"/>
        </authorList>
    </citation>
    <scope>IDENTIFICATION</scope>
</reference>
<dbReference type="Gene3D" id="3.40.50.300">
    <property type="entry name" value="P-loop containing nucleotide triphosphate hydrolases"/>
    <property type="match status" value="1"/>
</dbReference>
<dbReference type="InterPro" id="IPR011012">
    <property type="entry name" value="Longin-like_dom_sf"/>
</dbReference>
<dbReference type="PANTHER" id="PTHR43134">
    <property type="entry name" value="SIGNAL RECOGNITION PARTICLE RECEPTOR SUBUNIT ALPHA"/>
    <property type="match status" value="1"/>
</dbReference>
<evidence type="ECO:0000259" key="9">
    <source>
        <dbReference type="PROSITE" id="PS00300"/>
    </source>
</evidence>
<dbReference type="Pfam" id="PF02881">
    <property type="entry name" value="SRP54_N"/>
    <property type="match status" value="1"/>
</dbReference>
<dbReference type="GO" id="GO:0005047">
    <property type="term" value="F:signal recognition particle binding"/>
    <property type="evidence" value="ECO:0007669"/>
    <property type="project" value="InterPro"/>
</dbReference>
<dbReference type="GO" id="GO:0005525">
    <property type="term" value="F:GTP binding"/>
    <property type="evidence" value="ECO:0007669"/>
    <property type="project" value="UniProtKB-KW"/>
</dbReference>
<evidence type="ECO:0000256" key="4">
    <source>
        <dbReference type="ARBA" id="ARBA00022824"/>
    </source>
</evidence>
<dbReference type="GeneTree" id="ENSGT00550000074936"/>
<evidence type="ECO:0000256" key="7">
    <source>
        <dbReference type="ARBA" id="ARBA00023170"/>
    </source>
</evidence>